<dbReference type="CDD" id="cd06261">
    <property type="entry name" value="TM_PBP2"/>
    <property type="match status" value="1"/>
</dbReference>
<dbReference type="Gene3D" id="1.10.3720.10">
    <property type="entry name" value="MetI-like"/>
    <property type="match status" value="1"/>
</dbReference>
<keyword evidence="9 10" id="KW-0472">Membrane</keyword>
<dbReference type="Pfam" id="PF00528">
    <property type="entry name" value="BPD_transp_1"/>
    <property type="match status" value="1"/>
</dbReference>
<feature type="transmembrane region" description="Helical" evidence="10">
    <location>
        <begin position="133"/>
        <end position="157"/>
    </location>
</feature>
<comment type="subcellular location">
    <subcellularLocation>
        <location evidence="1 10">Cell membrane</location>
        <topology evidence="1 10">Multi-pass membrane protein</topology>
    </subcellularLocation>
</comment>
<evidence type="ECO:0000313" key="12">
    <source>
        <dbReference type="Proteomes" id="UP000283576"/>
    </source>
</evidence>
<evidence type="ECO:0000256" key="3">
    <source>
        <dbReference type="ARBA" id="ARBA00022448"/>
    </source>
</evidence>
<evidence type="ECO:0000256" key="10">
    <source>
        <dbReference type="RuleBase" id="RU363032"/>
    </source>
</evidence>
<evidence type="ECO:0000313" key="11">
    <source>
        <dbReference type="EMBL" id="RIL44461.1"/>
    </source>
</evidence>
<keyword evidence="5" id="KW-0533">Nickel</keyword>
<dbReference type="GeneID" id="93845531"/>
<dbReference type="InterPro" id="IPR000515">
    <property type="entry name" value="MetI-like"/>
</dbReference>
<dbReference type="PANTHER" id="PTHR42929">
    <property type="entry name" value="INNER MEMBRANE ABC TRANSPORTER PERMEASE PROTEIN YDCU-RELATED-RELATED"/>
    <property type="match status" value="1"/>
</dbReference>
<evidence type="ECO:0000256" key="9">
    <source>
        <dbReference type="ARBA" id="ARBA00023136"/>
    </source>
</evidence>
<evidence type="ECO:0000256" key="8">
    <source>
        <dbReference type="ARBA" id="ARBA00023112"/>
    </source>
</evidence>
<evidence type="ECO:0000256" key="1">
    <source>
        <dbReference type="ARBA" id="ARBA00004651"/>
    </source>
</evidence>
<dbReference type="GO" id="GO:0005886">
    <property type="term" value="C:plasma membrane"/>
    <property type="evidence" value="ECO:0007669"/>
    <property type="project" value="UniProtKB-SubCell"/>
</dbReference>
<keyword evidence="7 10" id="KW-1133">Transmembrane helix</keyword>
<dbReference type="GO" id="GO:0015675">
    <property type="term" value="P:nickel cation transport"/>
    <property type="evidence" value="ECO:0007669"/>
    <property type="project" value="UniProtKB-KW"/>
</dbReference>
<evidence type="ECO:0000256" key="2">
    <source>
        <dbReference type="ARBA" id="ARBA00007069"/>
    </source>
</evidence>
<name>A0A2T4SZL4_STAGA</name>
<feature type="transmembrane region" description="Helical" evidence="10">
    <location>
        <begin position="236"/>
        <end position="257"/>
    </location>
</feature>
<proteinExistence type="inferred from homology"/>
<sequence length="267" mass="30202">MKQINKFLFVPYILWMILFIIVPVLLLIYFSFFDLQGHFSFENYKKIFSATYFKMIWDSILYALAITIITLLISYPAAYFIRASKHQSLWLLILIIPTWINLLLKTYAFIGIFSHDGIINQVLTMLHLPKADLLFTTPAFLIVASYIYIPFMILPIFNSMKDIPNNVLQASTDLGANAFTTLRKVIIPLTKQGVLTGIQVTFIPALSLFMITRLIAGNKVINIGTAIEEQFLVIQNYGLGSTIALCLIVFMAIVLIITNTKSTNGKG</sequence>
<dbReference type="Proteomes" id="UP000283576">
    <property type="component" value="Unassembled WGS sequence"/>
</dbReference>
<keyword evidence="8" id="KW-0921">Nickel transport</keyword>
<feature type="transmembrane region" description="Helical" evidence="10">
    <location>
        <begin position="88"/>
        <end position="113"/>
    </location>
</feature>
<evidence type="ECO:0000256" key="6">
    <source>
        <dbReference type="ARBA" id="ARBA00022692"/>
    </source>
</evidence>
<reference evidence="11 12" key="1">
    <citation type="journal article" date="2016" name="Front. Microbiol.">
        <title>Comprehensive Phylogenetic Analysis of Bovine Non-aureus Staphylococci Species Based on Whole-Genome Sequencing.</title>
        <authorList>
            <person name="Naushad S."/>
            <person name="Barkema H.W."/>
            <person name="Luby C."/>
            <person name="Condas L.A."/>
            <person name="Nobrega D.B."/>
            <person name="Carson D.A."/>
            <person name="De Buck J."/>
        </authorList>
    </citation>
    <scope>NUCLEOTIDE SEQUENCE [LARGE SCALE GENOMIC DNA]</scope>
    <source>
        <strain evidence="11 12">SNUC 1388</strain>
    </source>
</reference>
<dbReference type="GO" id="GO:0055085">
    <property type="term" value="P:transmembrane transport"/>
    <property type="evidence" value="ECO:0007669"/>
    <property type="project" value="InterPro"/>
</dbReference>
<protein>
    <submittedName>
        <fullName evidence="11">ABC transporter permease</fullName>
    </submittedName>
</protein>
<comment type="similarity">
    <text evidence="2">Belongs to the binding-protein-dependent transport system permease family. CysTW subfamily.</text>
</comment>
<keyword evidence="4" id="KW-1003">Cell membrane</keyword>
<keyword evidence="8" id="KW-0406">Ion transport</keyword>
<dbReference type="AlphaFoldDB" id="A0A2T4SZL4"/>
<keyword evidence="3 10" id="KW-0813">Transport</keyword>
<evidence type="ECO:0000256" key="7">
    <source>
        <dbReference type="ARBA" id="ARBA00022989"/>
    </source>
</evidence>
<dbReference type="EMBL" id="QXRZ01000001">
    <property type="protein sequence ID" value="RIL44461.1"/>
    <property type="molecule type" value="Genomic_DNA"/>
</dbReference>
<dbReference type="PROSITE" id="PS50928">
    <property type="entry name" value="ABC_TM1"/>
    <property type="match status" value="1"/>
</dbReference>
<evidence type="ECO:0000256" key="4">
    <source>
        <dbReference type="ARBA" id="ARBA00022475"/>
    </source>
</evidence>
<evidence type="ECO:0000256" key="5">
    <source>
        <dbReference type="ARBA" id="ARBA00022596"/>
    </source>
</evidence>
<gene>
    <name evidence="11" type="ORF">BUZ01_00380</name>
</gene>
<dbReference type="InterPro" id="IPR035906">
    <property type="entry name" value="MetI-like_sf"/>
</dbReference>
<comment type="caution">
    <text evidence="11">The sequence shown here is derived from an EMBL/GenBank/DDBJ whole genome shotgun (WGS) entry which is preliminary data.</text>
</comment>
<keyword evidence="6 10" id="KW-0812">Transmembrane</keyword>
<dbReference type="RefSeq" id="WP_107513109.1">
    <property type="nucleotide sequence ID" value="NZ_CP069082.1"/>
</dbReference>
<organism evidence="11 12">
    <name type="scientific">Staphylococcus gallinarum</name>
    <dbReference type="NCBI Taxonomy" id="1293"/>
    <lineage>
        <taxon>Bacteria</taxon>
        <taxon>Bacillati</taxon>
        <taxon>Bacillota</taxon>
        <taxon>Bacilli</taxon>
        <taxon>Bacillales</taxon>
        <taxon>Staphylococcaceae</taxon>
        <taxon>Staphylococcus</taxon>
    </lineage>
</organism>
<dbReference type="SUPFAM" id="SSF161098">
    <property type="entry name" value="MetI-like"/>
    <property type="match status" value="1"/>
</dbReference>
<feature type="transmembrane region" description="Helical" evidence="10">
    <location>
        <begin position="60"/>
        <end position="81"/>
    </location>
</feature>
<dbReference type="PANTHER" id="PTHR42929:SF1">
    <property type="entry name" value="INNER MEMBRANE ABC TRANSPORTER PERMEASE PROTEIN YDCU-RELATED"/>
    <property type="match status" value="1"/>
</dbReference>
<feature type="transmembrane region" description="Helical" evidence="10">
    <location>
        <begin position="12"/>
        <end position="32"/>
    </location>
</feature>
<accession>A0A2T4SZL4</accession>
<feature type="transmembrane region" description="Helical" evidence="10">
    <location>
        <begin position="193"/>
        <end position="216"/>
    </location>
</feature>